<organism evidence="2 3">
    <name type="scientific">Microbotryum intermedium</name>
    <dbReference type="NCBI Taxonomy" id="269621"/>
    <lineage>
        <taxon>Eukaryota</taxon>
        <taxon>Fungi</taxon>
        <taxon>Dikarya</taxon>
        <taxon>Basidiomycota</taxon>
        <taxon>Pucciniomycotina</taxon>
        <taxon>Microbotryomycetes</taxon>
        <taxon>Microbotryales</taxon>
        <taxon>Microbotryaceae</taxon>
        <taxon>Microbotryum</taxon>
    </lineage>
</organism>
<proteinExistence type="predicted"/>
<accession>A0A238FD23</accession>
<evidence type="ECO:0000313" key="3">
    <source>
        <dbReference type="Proteomes" id="UP000198372"/>
    </source>
</evidence>
<reference evidence="3" key="1">
    <citation type="submission" date="2016-09" db="EMBL/GenBank/DDBJ databases">
        <authorList>
            <person name="Jeantristanb JTB J.-T."/>
            <person name="Ricardo R."/>
        </authorList>
    </citation>
    <scope>NUCLEOTIDE SEQUENCE [LARGE SCALE GENOMIC DNA]</scope>
</reference>
<dbReference type="Proteomes" id="UP000198372">
    <property type="component" value="Unassembled WGS sequence"/>
</dbReference>
<evidence type="ECO:0000313" key="2">
    <source>
        <dbReference type="EMBL" id="SCV70011.1"/>
    </source>
</evidence>
<protein>
    <submittedName>
        <fullName evidence="2">BQ2448_1405 protein</fullName>
    </submittedName>
</protein>
<keyword evidence="3" id="KW-1185">Reference proteome</keyword>
<gene>
    <name evidence="2" type="ORF">BQ2448_1405</name>
</gene>
<sequence length="111" mass="11400">MAPLFKRLKSLIIGSSPTSNQKAEASSAPSPSSAWTATSSLPSARPHQPASATAFSPGASSVSVARPASPSSSRPTTTLLDSVIPITVTPPTPGPIDPDYVPFADLYRNPQ</sequence>
<dbReference type="AlphaFoldDB" id="A0A238FD23"/>
<dbReference type="STRING" id="269621.A0A238FD23"/>
<feature type="region of interest" description="Disordered" evidence="1">
    <location>
        <begin position="13"/>
        <end position="100"/>
    </location>
</feature>
<feature type="compositionally biased region" description="Polar residues" evidence="1">
    <location>
        <begin position="13"/>
        <end position="22"/>
    </location>
</feature>
<feature type="compositionally biased region" description="Low complexity" evidence="1">
    <location>
        <begin position="23"/>
        <end position="44"/>
    </location>
</feature>
<name>A0A238FD23_9BASI</name>
<dbReference type="EMBL" id="FMSP01000005">
    <property type="protein sequence ID" value="SCV70011.1"/>
    <property type="molecule type" value="Genomic_DNA"/>
</dbReference>
<evidence type="ECO:0000256" key="1">
    <source>
        <dbReference type="SAM" id="MobiDB-lite"/>
    </source>
</evidence>
<feature type="compositionally biased region" description="Low complexity" evidence="1">
    <location>
        <begin position="59"/>
        <end position="87"/>
    </location>
</feature>